<name>A0AAJ4KVL4_LIMFE</name>
<dbReference type="InterPro" id="IPR011006">
    <property type="entry name" value="CheY-like_superfamily"/>
</dbReference>
<dbReference type="Gene3D" id="3.40.50.2300">
    <property type="match status" value="1"/>
</dbReference>
<sequence length="126" mass="13309">MHHVLLATNCAITSAGLATLINQEPDFKVVATVNSGIDAGLALERHQVEIAIIDLAMRGENALLTINRLHKQFPTVGLIALGSPDTPTPLDTLREGGAGLLASRLPGCRTFLAPPLGGWRSARSRP</sequence>
<feature type="domain" description="Response regulatory" evidence="2">
    <location>
        <begin position="3"/>
        <end position="126"/>
    </location>
</feature>
<dbReference type="SUPFAM" id="SSF52172">
    <property type="entry name" value="CheY-like"/>
    <property type="match status" value="1"/>
</dbReference>
<evidence type="ECO:0000313" key="3">
    <source>
        <dbReference type="EMBL" id="QIX58272.1"/>
    </source>
</evidence>
<evidence type="ECO:0000313" key="4">
    <source>
        <dbReference type="Proteomes" id="UP000503169"/>
    </source>
</evidence>
<dbReference type="PROSITE" id="PS50110">
    <property type="entry name" value="RESPONSE_REGULATORY"/>
    <property type="match status" value="1"/>
</dbReference>
<protein>
    <recommendedName>
        <fullName evidence="2">Response regulatory domain-containing protein</fullName>
    </recommendedName>
</protein>
<accession>A0AAJ4KVL4</accession>
<evidence type="ECO:0000256" key="1">
    <source>
        <dbReference type="PROSITE-ProRule" id="PRU00169"/>
    </source>
</evidence>
<feature type="modified residue" description="4-aspartylphosphate" evidence="1">
    <location>
        <position position="54"/>
    </location>
</feature>
<dbReference type="InterPro" id="IPR001789">
    <property type="entry name" value="Sig_transdc_resp-reg_receiver"/>
</dbReference>
<dbReference type="Proteomes" id="UP000503169">
    <property type="component" value="Chromosome"/>
</dbReference>
<reference evidence="3 4" key="1">
    <citation type="submission" date="2020-04" db="EMBL/GenBank/DDBJ databases">
        <title>Novel strain L. Fermentum HFD1 producer antibacterial peptides.</title>
        <authorList>
            <person name="Ozhegov G.D."/>
            <person name="Pavlova A.S."/>
            <person name="Zhuravleva D.E."/>
            <person name="Gogoleva N.V."/>
            <person name="Shagimardanova E.I."/>
            <person name="Markelova M.I."/>
            <person name="Yarullina D.R."/>
            <person name="Kayumov A.R."/>
        </authorList>
    </citation>
    <scope>NUCLEOTIDE SEQUENCE [LARGE SCALE GENOMIC DNA]</scope>
    <source>
        <strain evidence="3 4">HFD1</strain>
    </source>
</reference>
<dbReference type="EMBL" id="CP050919">
    <property type="protein sequence ID" value="QIX58272.1"/>
    <property type="molecule type" value="Genomic_DNA"/>
</dbReference>
<organism evidence="3 4">
    <name type="scientific">Limosilactobacillus fermentum</name>
    <name type="common">Lactobacillus fermentum</name>
    <dbReference type="NCBI Taxonomy" id="1613"/>
    <lineage>
        <taxon>Bacteria</taxon>
        <taxon>Bacillati</taxon>
        <taxon>Bacillota</taxon>
        <taxon>Bacilli</taxon>
        <taxon>Lactobacillales</taxon>
        <taxon>Lactobacillaceae</taxon>
        <taxon>Limosilactobacillus</taxon>
    </lineage>
</organism>
<keyword evidence="1" id="KW-0597">Phosphoprotein</keyword>
<dbReference type="AlphaFoldDB" id="A0AAJ4KVL4"/>
<proteinExistence type="predicted"/>
<evidence type="ECO:0000259" key="2">
    <source>
        <dbReference type="PROSITE" id="PS50110"/>
    </source>
</evidence>
<dbReference type="RefSeq" id="WP_148129064.1">
    <property type="nucleotide sequence ID" value="NZ_CP021790.1"/>
</dbReference>
<gene>
    <name evidence="3" type="ORF">HCY95_00707</name>
</gene>
<dbReference type="GO" id="GO:0000160">
    <property type="term" value="P:phosphorelay signal transduction system"/>
    <property type="evidence" value="ECO:0007669"/>
    <property type="project" value="InterPro"/>
</dbReference>